<evidence type="ECO:0000313" key="2">
    <source>
        <dbReference type="Proteomes" id="UP000499080"/>
    </source>
</evidence>
<protein>
    <submittedName>
        <fullName evidence="1">Uncharacterized protein</fullName>
    </submittedName>
</protein>
<gene>
    <name evidence="1" type="ORF">AVEN_186254_1</name>
</gene>
<evidence type="ECO:0000313" key="1">
    <source>
        <dbReference type="EMBL" id="GBO16114.1"/>
    </source>
</evidence>
<accession>A0A4Y2UVG8</accession>
<comment type="caution">
    <text evidence="1">The sequence shown here is derived from an EMBL/GenBank/DDBJ whole genome shotgun (WGS) entry which is preliminary data.</text>
</comment>
<dbReference type="Proteomes" id="UP000499080">
    <property type="component" value="Unassembled WGS sequence"/>
</dbReference>
<dbReference type="EMBL" id="BGPR01040049">
    <property type="protein sequence ID" value="GBO16114.1"/>
    <property type="molecule type" value="Genomic_DNA"/>
</dbReference>
<sequence>MAKVLAKISTNSESINEENKEIIDVELVRDHKSNSEKELDNESDIYEFEKRLELKNSVAKGKIALINKWCKKELRKIMRTLTHNIVIKFPENFGEAKVVSSAQNSWKCLLMRTEKH</sequence>
<organism evidence="1 2">
    <name type="scientific">Araneus ventricosus</name>
    <name type="common">Orbweaver spider</name>
    <name type="synonym">Epeira ventricosa</name>
    <dbReference type="NCBI Taxonomy" id="182803"/>
    <lineage>
        <taxon>Eukaryota</taxon>
        <taxon>Metazoa</taxon>
        <taxon>Ecdysozoa</taxon>
        <taxon>Arthropoda</taxon>
        <taxon>Chelicerata</taxon>
        <taxon>Arachnida</taxon>
        <taxon>Araneae</taxon>
        <taxon>Araneomorphae</taxon>
        <taxon>Entelegynae</taxon>
        <taxon>Araneoidea</taxon>
        <taxon>Araneidae</taxon>
        <taxon>Araneus</taxon>
    </lineage>
</organism>
<name>A0A4Y2UVG8_ARAVE</name>
<proteinExistence type="predicted"/>
<reference evidence="1 2" key="1">
    <citation type="journal article" date="2019" name="Sci. Rep.">
        <title>Orb-weaving spider Araneus ventricosus genome elucidates the spidroin gene catalogue.</title>
        <authorList>
            <person name="Kono N."/>
            <person name="Nakamura H."/>
            <person name="Ohtoshi R."/>
            <person name="Moran D.A.P."/>
            <person name="Shinohara A."/>
            <person name="Yoshida Y."/>
            <person name="Fujiwara M."/>
            <person name="Mori M."/>
            <person name="Tomita M."/>
            <person name="Arakawa K."/>
        </authorList>
    </citation>
    <scope>NUCLEOTIDE SEQUENCE [LARGE SCALE GENOMIC DNA]</scope>
</reference>
<keyword evidence="2" id="KW-1185">Reference proteome</keyword>
<dbReference type="AlphaFoldDB" id="A0A4Y2UVG8"/>